<dbReference type="KEGG" id="bmy:BM_BM9089"/>
<dbReference type="GO" id="GO:0051015">
    <property type="term" value="F:actin filament binding"/>
    <property type="evidence" value="ECO:0007669"/>
    <property type="project" value="TreeGrafter"/>
</dbReference>
<dbReference type="GO" id="GO:0005856">
    <property type="term" value="C:cytoskeleton"/>
    <property type="evidence" value="ECO:0007669"/>
    <property type="project" value="TreeGrafter"/>
</dbReference>
<dbReference type="Pfam" id="PF24959">
    <property type="entry name" value="FH3_FHOD1-3"/>
    <property type="match status" value="1"/>
</dbReference>
<feature type="domain" description="GBD/FH3" evidence="3">
    <location>
        <begin position="542"/>
        <end position="962"/>
    </location>
</feature>
<feature type="compositionally biased region" description="Pro residues" evidence="2">
    <location>
        <begin position="1143"/>
        <end position="1170"/>
    </location>
</feature>
<evidence type="ECO:0000256" key="2">
    <source>
        <dbReference type="SAM" id="MobiDB-lite"/>
    </source>
</evidence>
<accession>A0A8L7YPN1</accession>
<feature type="region of interest" description="Disordered" evidence="2">
    <location>
        <begin position="450"/>
        <end position="485"/>
    </location>
</feature>
<evidence type="ECO:0000256" key="1">
    <source>
        <dbReference type="ARBA" id="ARBA00023203"/>
    </source>
</evidence>
<feature type="compositionally biased region" description="Basic and acidic residues" evidence="2">
    <location>
        <begin position="1009"/>
        <end position="1029"/>
    </location>
</feature>
<evidence type="ECO:0000313" key="5">
    <source>
        <dbReference type="EMBL" id="VIO97217.1"/>
    </source>
</evidence>
<keyword evidence="6" id="KW-1185">Reference proteome</keyword>
<dbReference type="SUPFAM" id="SSF101447">
    <property type="entry name" value="Formin homology 2 domain (FH2 domain)"/>
    <property type="match status" value="1"/>
</dbReference>
<dbReference type="Gene3D" id="1.20.58.2220">
    <property type="entry name" value="Formin, FH2 domain"/>
    <property type="match status" value="1"/>
</dbReference>
<feature type="region of interest" description="Disordered" evidence="2">
    <location>
        <begin position="521"/>
        <end position="557"/>
    </location>
</feature>
<dbReference type="Pfam" id="PF02181">
    <property type="entry name" value="FH2"/>
    <property type="match status" value="1"/>
</dbReference>
<evidence type="ECO:0000313" key="7">
    <source>
        <dbReference type="WBParaSite" id="Bm9089.1"/>
    </source>
</evidence>
<dbReference type="PANTHER" id="PTHR45920:SF4">
    <property type="entry name" value="FORMIN HOMOLOGY 2 DOMAIN CONTAINING, ISOFORM I"/>
    <property type="match status" value="1"/>
</dbReference>
<accession>A0A4E9FKF5</accession>
<dbReference type="CTD" id="6100011"/>
<dbReference type="GO" id="GO:0005737">
    <property type="term" value="C:cytoplasm"/>
    <property type="evidence" value="ECO:0007669"/>
    <property type="project" value="TreeGrafter"/>
</dbReference>
<dbReference type="InterPro" id="IPR011989">
    <property type="entry name" value="ARM-like"/>
</dbReference>
<feature type="compositionally biased region" description="Low complexity" evidence="2">
    <location>
        <begin position="457"/>
        <end position="476"/>
    </location>
</feature>
<dbReference type="GO" id="GO:0030866">
    <property type="term" value="P:cortical actin cytoskeleton organization"/>
    <property type="evidence" value="ECO:0007669"/>
    <property type="project" value="TreeGrafter"/>
</dbReference>
<evidence type="ECO:0000259" key="4">
    <source>
        <dbReference type="PROSITE" id="PS51444"/>
    </source>
</evidence>
<name>A0A4E9FKF5_BRUMA</name>
<gene>
    <name evidence="5" type="primary">Bma-fhod-1</name>
    <name evidence="5" type="ORF">BM_BM9089</name>
</gene>
<feature type="region of interest" description="Disordered" evidence="2">
    <location>
        <begin position="978"/>
        <end position="1054"/>
    </location>
</feature>
<organism evidence="5">
    <name type="scientific">Brugia malayi</name>
    <name type="common">Filarial nematode worm</name>
    <dbReference type="NCBI Taxonomy" id="6279"/>
    <lineage>
        <taxon>Eukaryota</taxon>
        <taxon>Metazoa</taxon>
        <taxon>Ecdysozoa</taxon>
        <taxon>Nematoda</taxon>
        <taxon>Chromadorea</taxon>
        <taxon>Rhabditida</taxon>
        <taxon>Spirurina</taxon>
        <taxon>Spiruromorpha</taxon>
        <taxon>Filarioidea</taxon>
        <taxon>Onchocercidae</taxon>
        <taxon>Brugia</taxon>
    </lineage>
</organism>
<dbReference type="InterPro" id="IPR056771">
    <property type="entry name" value="FH3_FHOD1-3-like"/>
</dbReference>
<feature type="region of interest" description="Disordered" evidence="2">
    <location>
        <begin position="1621"/>
        <end position="1641"/>
    </location>
</feature>
<dbReference type="Gene3D" id="1.25.10.10">
    <property type="entry name" value="Leucine-rich Repeat Variant"/>
    <property type="match status" value="1"/>
</dbReference>
<sequence>MTNKLNHYTSSYPNQQSVFKTELSEITDQKRQNILKPYANSKYHHCLTNSSSHTLRNSILKNKSQNIAISEADAYRPCGTTTNTNTTTTTNTIITDNLSTINTTRLPLAVKPLRQYQLKTENLHTSEEYQCNNTGATILSSSSSSPLSLLSSPLSTLSSSSSLPRIAKTVPSSLSKNLCKTLSDNFRQNSQTISSNDIIKSKYKYETLNDNNNNINSNNALMTKFSPEINFNSFSNMTTCIARPIYCDNEMMNDNAGDNTVSSLQKATNNVHQRTMNENEPKLMKHLLSNDQFNNDNNSMIDIKWEKGNYENIKKEIKNDTNKNSTVKSIVKIIKPRRRLTIASSTINDWPMIKNVAFEKNITNGLNINENNHSFKNKNSRRELPKKQWFSSSVDGPPIKSQQINETIIDDNLTCKQQFHTAHLSSDNKLATNSIQKSIMLKYDSKQISNKQMIKTSPSSSSSSLSQLSQPSQLSQLPPPKPSRTYEEMFTNLSQMEKSKDSIKLVKKSMRKTCPIIMGNTKMIPPKIYPSNSSNDDNDNDNQNDNDNDNSSTFGFDVNLHKKTTDAVKSDSNVETSGKWLQTLHLPCDSYCPPIDEDDLALSNNYHIRRRNSLVVRTQTGLRVKTIIDKLLNSNGREQRRALFSLKQIFQDDKDLVHEFVQNGGLECMIKLGRKADQNHQNYILRALGQVMLYVDGMNGIIAHIETIQWLYELLDSPYRLVVKTALKLLLVFIEYTDHNALLLMTAVTNIDKANNRPDWYALMRVLNEKDANDVEMLTYGMTVINKTLNGVADQDTYYDLVDSLESQGLEDSMRHMLKFDHKDLKDQCKLYEKVLKQEDEAESSDESIVKMRAQTASPIVVDRRTAMRRRHQESLARQQEHYNFHKINSVNNNVEKFELSKTNTTDKIVNGTNGTTNDIINIETSKVIPPWRRKVYEVESKLKNNNNTNVTVNEMSEQLSIKQSPMASINLIEKNLTNNDENVKPDEKPVRAPPPSFPSTLFSPTENKTMEFPEPTKNEPEKISESKRIVSSPTKAKVINDNDDDDNDDATTGGNVFAAQLRRRALKREQNAALFEPKQDEAEIQWKKAAENFKSKPLIINDLDFSEFHKDEFEQDPLVMARLAAIAQEKGLIPGASSSSIPPAPERGPPPAPPLLPGAPGAPPPPPFLSPNGGLNQKGRDPSPVPPVSKTGTLKLHWKPAQAELPPVPSLRNKGTFWHKLDLPQIDAKKLVQLFEQKTKEIPAVKRLNGEHRAQILQVLPLKRSQAINIGLTKLPPISVIPTAIMKFDSLVLNKEGIEKILTTMMPNPAEIEQIELKVAEHPDMPLGQAEQFLLKLAQIPCLLERLRLWIFTLDYKNCEKDIAEPLMDLQLAMKEVEESKTFRTAMGMLLIIGNTLNGTNIKGFQLDYLSKASEVKDPVYKHTLTYHLAEYMIEHCSDGTDLYSEFGAVARTARFDYDELESNLKKLEHDCKASWGYLAKISKNDSSSSMKQKINDYLNDVAQRIHQLKAIYRIAFNRWHAFLLFFGYSIHEVPTLKPMNVFKMVNEFALEYRTTRDKILQQRKRLADKRERNKTRGKIWALENGQNDNKDGMELNGNLKRTPIQMNAEQRHEAMSRMLTGGNNDDTLKRTRGKPTVERSPADIISSQREMLRSVGRLTDSGSPGQESPDDEILDGLVKAATIQTEPRDHRRRARQFNRKSCKFDHETSYASFARVN</sequence>
<dbReference type="PROSITE" id="PS51444">
    <property type="entry name" value="FH2"/>
    <property type="match status" value="1"/>
</dbReference>
<dbReference type="OrthoDB" id="9806920at2759"/>
<dbReference type="EMBL" id="CAAKNF010000194">
    <property type="protein sequence ID" value="VIO97217.1"/>
    <property type="molecule type" value="Genomic_DNA"/>
</dbReference>
<feature type="compositionally biased region" description="Basic and acidic residues" evidence="2">
    <location>
        <begin position="982"/>
        <end position="991"/>
    </location>
</feature>
<dbReference type="Proteomes" id="UP000006672">
    <property type="component" value="Unassembled WGS sequence"/>
</dbReference>
<evidence type="ECO:0000313" key="6">
    <source>
        <dbReference type="Proteomes" id="UP000006672"/>
    </source>
</evidence>
<dbReference type="InterPro" id="IPR015425">
    <property type="entry name" value="FH2_Formin"/>
</dbReference>
<dbReference type="SUPFAM" id="SSF48371">
    <property type="entry name" value="ARM repeat"/>
    <property type="match status" value="1"/>
</dbReference>
<dbReference type="WBParaSite" id="Bm9089.1">
    <property type="protein sequence ID" value="Bm9089.1"/>
    <property type="gene ID" value="WBGene00229350"/>
</dbReference>
<dbReference type="PROSITE" id="PS51232">
    <property type="entry name" value="GBD_FH3"/>
    <property type="match status" value="1"/>
</dbReference>
<keyword evidence="1" id="KW-0009">Actin-binding</keyword>
<feature type="region of interest" description="Disordered" evidence="2">
    <location>
        <begin position="1135"/>
        <end position="1193"/>
    </location>
</feature>
<protein>
    <submittedName>
        <fullName evidence="5 7">Formin Homology 2 Domain containing protein</fullName>
    </submittedName>
</protein>
<evidence type="ECO:0000259" key="3">
    <source>
        <dbReference type="PROSITE" id="PS51232"/>
    </source>
</evidence>
<reference evidence="6" key="1">
    <citation type="journal article" date="2007" name="Science">
        <title>Draft genome of the filarial nematode parasite Brugia malayi.</title>
        <authorList>
            <person name="Ghedin E."/>
            <person name="Wang S."/>
            <person name="Spiro D."/>
            <person name="Caler E."/>
            <person name="Zhao Q."/>
            <person name="Crabtree J."/>
            <person name="Allen J.E."/>
            <person name="Delcher A.L."/>
            <person name="Guiliano D.B."/>
            <person name="Miranda-Saavedra D."/>
            <person name="Angiuoli S.V."/>
            <person name="Creasy T."/>
            <person name="Amedeo P."/>
            <person name="Haas B."/>
            <person name="El-Sayed N.M."/>
            <person name="Wortman J.R."/>
            <person name="Feldblyum T."/>
            <person name="Tallon L."/>
            <person name="Schatz M."/>
            <person name="Shumway M."/>
            <person name="Koo H."/>
            <person name="Salzberg S.L."/>
            <person name="Schobel S."/>
            <person name="Pertea M."/>
            <person name="Pop M."/>
            <person name="White O."/>
            <person name="Barton G.J."/>
            <person name="Carlow C.K."/>
            <person name="Crawford M.J."/>
            <person name="Daub J."/>
            <person name="Dimmic M.W."/>
            <person name="Estes C.F."/>
            <person name="Foster J.M."/>
            <person name="Ganatra M."/>
            <person name="Gregory W.F."/>
            <person name="Johnson N.M."/>
            <person name="Jin J."/>
            <person name="Komuniecki R."/>
            <person name="Korf I."/>
            <person name="Kumar S."/>
            <person name="Laney S."/>
            <person name="Li B.W."/>
            <person name="Li W."/>
            <person name="Lindblom T.H."/>
            <person name="Lustigman S."/>
            <person name="Ma D."/>
            <person name="Maina C.V."/>
            <person name="Martin D.M."/>
            <person name="McCarter J.P."/>
            <person name="McReynolds L."/>
            <person name="Mitreva M."/>
            <person name="Nutman T.B."/>
            <person name="Parkinson J."/>
            <person name="Peregrin-Alvarez J.M."/>
            <person name="Poole C."/>
            <person name="Ren Q."/>
            <person name="Saunders L."/>
            <person name="Sluder A.E."/>
            <person name="Smith K."/>
            <person name="Stanke M."/>
            <person name="Unnasch T.R."/>
            <person name="Ware J."/>
            <person name="Wei A.D."/>
            <person name="Weil G."/>
            <person name="Williams D.J."/>
            <person name="Zhang Y."/>
            <person name="Williams S.A."/>
            <person name="Fraser-Liggett C."/>
            <person name="Slatko B."/>
            <person name="Blaxter M.L."/>
            <person name="Scott A.L."/>
        </authorList>
    </citation>
    <scope>NUCLEOTIDE SEQUENCE</scope>
    <source>
        <strain evidence="6">FR3</strain>
    </source>
</reference>
<dbReference type="GeneID" id="6100011"/>
<dbReference type="InterPro" id="IPR014768">
    <property type="entry name" value="GBD/FH3_dom"/>
</dbReference>
<feature type="domain" description="FH2" evidence="4">
    <location>
        <begin position="1184"/>
        <end position="1580"/>
    </location>
</feature>
<dbReference type="SMART" id="SM00498">
    <property type="entry name" value="FH2"/>
    <property type="match status" value="1"/>
</dbReference>
<reference evidence="7" key="3">
    <citation type="submission" date="2022-04" db="UniProtKB">
        <authorList>
            <consortium name="WormBaseParasite"/>
        </authorList>
    </citation>
    <scope>IDENTIFICATION</scope>
</reference>
<dbReference type="AlphaFoldDB" id="A0A4E9FKF5"/>
<proteinExistence type="predicted"/>
<feature type="compositionally biased region" description="Acidic residues" evidence="2">
    <location>
        <begin position="536"/>
        <end position="548"/>
    </location>
</feature>
<dbReference type="RefSeq" id="XP_042936912.1">
    <property type="nucleotide sequence ID" value="XM_043080978.1"/>
</dbReference>
<dbReference type="PANTHER" id="PTHR45920">
    <property type="entry name" value="FORMIN HOMOLOGY 2 DOMAIN CONTAINING, ISOFORM I"/>
    <property type="match status" value="1"/>
</dbReference>
<dbReference type="InterPro" id="IPR016024">
    <property type="entry name" value="ARM-type_fold"/>
</dbReference>
<reference evidence="5" key="2">
    <citation type="submission" date="2019-04" db="EMBL/GenBank/DDBJ databases">
        <authorList>
            <person name="Howe K."/>
            <person name="Paulini M."/>
            <person name="Williams G."/>
        </authorList>
    </citation>
    <scope>NUCLEOTIDE SEQUENCE [LARGE SCALE GENOMIC DNA]</scope>
    <source>
        <strain evidence="5">FR3</strain>
    </source>
</reference>
<dbReference type="InterPro" id="IPR042201">
    <property type="entry name" value="FH2_Formin_sf"/>
</dbReference>